<dbReference type="Pfam" id="PF13400">
    <property type="entry name" value="Tad"/>
    <property type="match status" value="1"/>
</dbReference>
<dbReference type="InterPro" id="IPR028087">
    <property type="entry name" value="Tad_N"/>
</dbReference>
<dbReference type="InterPro" id="IPR036465">
    <property type="entry name" value="vWFA_dom_sf"/>
</dbReference>
<dbReference type="Proteomes" id="UP000068164">
    <property type="component" value="Unassembled WGS sequence"/>
</dbReference>
<protein>
    <recommendedName>
        <fullName evidence="1">VWFA domain-containing protein</fullName>
    </recommendedName>
</protein>
<evidence type="ECO:0000313" key="3">
    <source>
        <dbReference type="Proteomes" id="UP000068164"/>
    </source>
</evidence>
<dbReference type="PROSITE" id="PS50234">
    <property type="entry name" value="VWFA"/>
    <property type="match status" value="1"/>
</dbReference>
<comment type="caution">
    <text evidence="2">The sequence shown here is derived from an EMBL/GenBank/DDBJ whole genome shotgun (WGS) entry which is preliminary data.</text>
</comment>
<accession>A0A109K3W1</accession>
<evidence type="ECO:0000259" key="1">
    <source>
        <dbReference type="PROSITE" id="PS50234"/>
    </source>
</evidence>
<dbReference type="RefSeq" id="WP_062368308.1">
    <property type="nucleotide sequence ID" value="NZ_LNCD01000001.1"/>
</dbReference>
<gene>
    <name evidence="2" type="ORF">AS026_00530</name>
</gene>
<dbReference type="OrthoDB" id="7522752at2"/>
<feature type="domain" description="VWFA" evidence="1">
    <location>
        <begin position="141"/>
        <end position="446"/>
    </location>
</feature>
<sequence length="457" mass="48421">MSLMSMISRFRKAEEGAVLPFVGIVSLALIGATGFGIDAARLMLLHSSLQRAIDAGALSTVAKLDTATIDVELRKFAVANFNNGEIGGTLDSLTWTISSDNKTLTVKASASAPATLMKILGVQTISTSAESVIERSTNGLELALVLDNTGSMSGTPLESLKSAANTLVNILYGDDAVAENLYVGIVPFSQSVNVGTSHAGWMKSGSIAAHDWGSTSTGGSWGGCVEAQAVKADDISDAVPSSKPITPYYWPDGTDNNWIRKGKYSDPLTTSLGPNKNCPAEVTRLTPKKATVVAAIAAMKAVGNTHINFGAVWGWRMLSPKWRGLWGGDMSTYNLPLDYYSKNMNKAAVIMTDGENTMSANVYSAYGWLADKKLGTSNETAAETELDNRLSSVCTAMKNSGIIIYTIAFNGPSEATQDLLRNCASQNAFFFNSPTTAALQSAFKQIGDSLSNLRVSK</sequence>
<dbReference type="SUPFAM" id="SSF53300">
    <property type="entry name" value="vWA-like"/>
    <property type="match status" value="1"/>
</dbReference>
<dbReference type="Gene3D" id="3.40.50.410">
    <property type="entry name" value="von Willebrand factor, type A domain"/>
    <property type="match status" value="1"/>
</dbReference>
<dbReference type="InterPro" id="IPR002035">
    <property type="entry name" value="VWF_A"/>
</dbReference>
<dbReference type="SMART" id="SM00327">
    <property type="entry name" value="VWA"/>
    <property type="match status" value="1"/>
</dbReference>
<dbReference type="AlphaFoldDB" id="A0A109K3W1"/>
<organism evidence="2 3">
    <name type="scientific">Rhizobium altiplani</name>
    <dbReference type="NCBI Taxonomy" id="1864509"/>
    <lineage>
        <taxon>Bacteria</taxon>
        <taxon>Pseudomonadati</taxon>
        <taxon>Pseudomonadota</taxon>
        <taxon>Alphaproteobacteria</taxon>
        <taxon>Hyphomicrobiales</taxon>
        <taxon>Rhizobiaceae</taxon>
        <taxon>Rhizobium/Agrobacterium group</taxon>
        <taxon>Rhizobium</taxon>
    </lineage>
</organism>
<proteinExistence type="predicted"/>
<name>A0A109K3W1_9HYPH</name>
<reference evidence="2 3" key="1">
    <citation type="submission" date="2015-11" db="EMBL/GenBank/DDBJ databases">
        <title>Draft Genome Sequence of the Strain BR 10423 (Rhizobium sp.) isolated from nodules of Mimosa pudica.</title>
        <authorList>
            <person name="Barauna A.C."/>
            <person name="Zilli J.E."/>
            <person name="Simoes-Araujo J.L."/>
            <person name="Reis V.M."/>
            <person name="James E.K."/>
            <person name="Reis F.B.Jr."/>
            <person name="Rouws L.F."/>
            <person name="Passos S.R."/>
            <person name="Gois S.R."/>
        </authorList>
    </citation>
    <scope>NUCLEOTIDE SEQUENCE [LARGE SCALE GENOMIC DNA]</scope>
    <source>
        <strain evidence="2 3">BR10423</strain>
    </source>
</reference>
<dbReference type="EMBL" id="LNCD01000001">
    <property type="protein sequence ID" value="KWV60324.1"/>
    <property type="molecule type" value="Genomic_DNA"/>
</dbReference>
<keyword evidence="3" id="KW-1185">Reference proteome</keyword>
<evidence type="ECO:0000313" key="2">
    <source>
        <dbReference type="EMBL" id="KWV60324.1"/>
    </source>
</evidence>